<dbReference type="AlphaFoldDB" id="A0A183U6M9"/>
<dbReference type="WBParaSite" id="TCNE_0000414901-mRNA-1">
    <property type="protein sequence ID" value="TCNE_0000414901-mRNA-1"/>
    <property type="gene ID" value="TCNE_0000414901"/>
</dbReference>
<keyword evidence="2" id="KW-1185">Reference proteome</keyword>
<dbReference type="Proteomes" id="UP000050794">
    <property type="component" value="Unassembled WGS sequence"/>
</dbReference>
<evidence type="ECO:0000313" key="3">
    <source>
        <dbReference type="WBParaSite" id="TCNE_0000414901-mRNA-1"/>
    </source>
</evidence>
<sequence>MAIVDNAAERILANCGEDGFIELWALSSEHHLSHKQFMRTPAQTAWSIAALNNGDIAVGAKLSSPSSAGRFVTEKAGYGQMILVTGSRHTMPAATCISRRLLDR</sequence>
<dbReference type="EMBL" id="UYWY01006456">
    <property type="protein sequence ID" value="VDM29866.1"/>
    <property type="molecule type" value="Genomic_DNA"/>
</dbReference>
<accession>A0A183U6M9</accession>
<organism evidence="2 3">
    <name type="scientific">Toxocara canis</name>
    <name type="common">Canine roundworm</name>
    <dbReference type="NCBI Taxonomy" id="6265"/>
    <lineage>
        <taxon>Eukaryota</taxon>
        <taxon>Metazoa</taxon>
        <taxon>Ecdysozoa</taxon>
        <taxon>Nematoda</taxon>
        <taxon>Chromadorea</taxon>
        <taxon>Rhabditida</taxon>
        <taxon>Spirurina</taxon>
        <taxon>Ascaridomorpha</taxon>
        <taxon>Ascaridoidea</taxon>
        <taxon>Toxocaridae</taxon>
        <taxon>Toxocara</taxon>
    </lineage>
</organism>
<name>A0A183U6M9_TOXCA</name>
<evidence type="ECO:0000313" key="1">
    <source>
        <dbReference type="EMBL" id="VDM29866.1"/>
    </source>
</evidence>
<evidence type="ECO:0000313" key="2">
    <source>
        <dbReference type="Proteomes" id="UP000050794"/>
    </source>
</evidence>
<reference evidence="3" key="1">
    <citation type="submission" date="2016-06" db="UniProtKB">
        <authorList>
            <consortium name="WormBaseParasite"/>
        </authorList>
    </citation>
    <scope>IDENTIFICATION</scope>
</reference>
<reference evidence="1 2" key="2">
    <citation type="submission" date="2018-11" db="EMBL/GenBank/DDBJ databases">
        <authorList>
            <consortium name="Pathogen Informatics"/>
        </authorList>
    </citation>
    <scope>NUCLEOTIDE SEQUENCE [LARGE SCALE GENOMIC DNA]</scope>
</reference>
<protein>
    <submittedName>
        <fullName evidence="3">WD_REPEATS_REGION domain-containing protein</fullName>
    </submittedName>
</protein>
<proteinExistence type="predicted"/>
<gene>
    <name evidence="1" type="ORF">TCNE_LOCUS4149</name>
</gene>